<dbReference type="PANTHER" id="PTHR43744:SF6">
    <property type="entry name" value="ABC TRANSPORTER PERMEASE PROTEIN YESQ-RELATED"/>
    <property type="match status" value="1"/>
</dbReference>
<evidence type="ECO:0000259" key="8">
    <source>
        <dbReference type="PROSITE" id="PS50928"/>
    </source>
</evidence>
<dbReference type="SUPFAM" id="SSF161098">
    <property type="entry name" value="MetI-like"/>
    <property type="match status" value="1"/>
</dbReference>
<feature type="transmembrane region" description="Helical" evidence="7">
    <location>
        <begin position="108"/>
        <end position="132"/>
    </location>
</feature>
<evidence type="ECO:0000313" key="9">
    <source>
        <dbReference type="EMBL" id="MXY92364.1"/>
    </source>
</evidence>
<feature type="transmembrane region" description="Helical" evidence="7">
    <location>
        <begin position="12"/>
        <end position="33"/>
    </location>
</feature>
<dbReference type="EMBL" id="VXRG01000028">
    <property type="protein sequence ID" value="MXY92364.1"/>
    <property type="molecule type" value="Genomic_DNA"/>
</dbReference>
<keyword evidence="4 7" id="KW-0812">Transmembrane</keyword>
<evidence type="ECO:0000256" key="3">
    <source>
        <dbReference type="ARBA" id="ARBA00022475"/>
    </source>
</evidence>
<keyword evidence="2 7" id="KW-0813">Transport</keyword>
<keyword evidence="3" id="KW-1003">Cell membrane</keyword>
<evidence type="ECO:0000256" key="6">
    <source>
        <dbReference type="ARBA" id="ARBA00023136"/>
    </source>
</evidence>
<dbReference type="InterPro" id="IPR000515">
    <property type="entry name" value="MetI-like"/>
</dbReference>
<comment type="similarity">
    <text evidence="7">Belongs to the binding-protein-dependent transport system permease family.</text>
</comment>
<dbReference type="PROSITE" id="PS50928">
    <property type="entry name" value="ABC_TM1"/>
    <property type="match status" value="1"/>
</dbReference>
<dbReference type="PANTHER" id="PTHR43744">
    <property type="entry name" value="ABC TRANSPORTER PERMEASE PROTEIN MG189-RELATED-RELATED"/>
    <property type="match status" value="1"/>
</dbReference>
<dbReference type="Pfam" id="PF00528">
    <property type="entry name" value="BPD_transp_1"/>
    <property type="match status" value="1"/>
</dbReference>
<comment type="caution">
    <text evidence="9">The sequence shown here is derived from an EMBL/GenBank/DDBJ whole genome shotgun (WGS) entry which is preliminary data.</text>
</comment>
<proteinExistence type="inferred from homology"/>
<reference evidence="9" key="1">
    <citation type="submission" date="2019-09" db="EMBL/GenBank/DDBJ databases">
        <title>Characterisation of the sponge microbiome using genome-centric metagenomics.</title>
        <authorList>
            <person name="Engelberts J.P."/>
            <person name="Robbins S.J."/>
            <person name="De Goeij J.M."/>
            <person name="Aranda M."/>
            <person name="Bell S.C."/>
            <person name="Webster N.S."/>
        </authorList>
    </citation>
    <scope>NUCLEOTIDE SEQUENCE</scope>
    <source>
        <strain evidence="9">SB0664_bin_27</strain>
    </source>
</reference>
<feature type="transmembrane region" description="Helical" evidence="7">
    <location>
        <begin position="144"/>
        <end position="163"/>
    </location>
</feature>
<feature type="transmembrane region" description="Helical" evidence="7">
    <location>
        <begin position="242"/>
        <end position="263"/>
    </location>
</feature>
<evidence type="ECO:0000256" key="1">
    <source>
        <dbReference type="ARBA" id="ARBA00004651"/>
    </source>
</evidence>
<dbReference type="CDD" id="cd06261">
    <property type="entry name" value="TM_PBP2"/>
    <property type="match status" value="1"/>
</dbReference>
<accession>A0A6B0YMU7</accession>
<feature type="domain" description="ABC transmembrane type-1" evidence="8">
    <location>
        <begin position="73"/>
        <end position="263"/>
    </location>
</feature>
<protein>
    <submittedName>
        <fullName evidence="9">Carbohydrate ABC transporter permease</fullName>
    </submittedName>
</protein>
<dbReference type="GO" id="GO:0055085">
    <property type="term" value="P:transmembrane transport"/>
    <property type="evidence" value="ECO:0007669"/>
    <property type="project" value="InterPro"/>
</dbReference>
<dbReference type="InterPro" id="IPR035906">
    <property type="entry name" value="MetI-like_sf"/>
</dbReference>
<name>A0A6B0YMU7_9CHLR</name>
<keyword evidence="6 7" id="KW-0472">Membrane</keyword>
<keyword evidence="5 7" id="KW-1133">Transmembrane helix</keyword>
<sequence length="278" mass="31705">MARRLRGFGRSILIHASLIPAAFVFTLPFLWMLSTSLKPDVQFYAYPPVVIPSPFQWSNYPDAVKFITFFLYLRNTLTIAVLATIGVLISSSLVAYSLARIPWRGRNFLFILTIATLMLPFQVTMIPLFIVFKNLGWVNSWLPLIVPHWFGGALYIFLLRQFFMTIPMELSEAARIDGANELKIYYSIILPLSKPALATVAIFEFIARWRDYIGPLIYLSDQEQYTLSLGIYEYQTQYGAEWGLLMAASVLITLPIILLFFFLQKTFVQGIALTGIKG</sequence>
<dbReference type="GO" id="GO:0005886">
    <property type="term" value="C:plasma membrane"/>
    <property type="evidence" value="ECO:0007669"/>
    <property type="project" value="UniProtKB-SubCell"/>
</dbReference>
<evidence type="ECO:0000256" key="4">
    <source>
        <dbReference type="ARBA" id="ARBA00022692"/>
    </source>
</evidence>
<evidence type="ECO:0000256" key="5">
    <source>
        <dbReference type="ARBA" id="ARBA00022989"/>
    </source>
</evidence>
<dbReference type="Gene3D" id="1.10.3720.10">
    <property type="entry name" value="MetI-like"/>
    <property type="match status" value="1"/>
</dbReference>
<feature type="transmembrane region" description="Helical" evidence="7">
    <location>
        <begin position="184"/>
        <end position="206"/>
    </location>
</feature>
<dbReference type="AlphaFoldDB" id="A0A6B0YMU7"/>
<organism evidence="9">
    <name type="scientific">Caldilineaceae bacterium SB0664_bin_27</name>
    <dbReference type="NCBI Taxonomy" id="2605260"/>
    <lineage>
        <taxon>Bacteria</taxon>
        <taxon>Bacillati</taxon>
        <taxon>Chloroflexota</taxon>
        <taxon>Caldilineae</taxon>
        <taxon>Caldilineales</taxon>
        <taxon>Caldilineaceae</taxon>
    </lineage>
</organism>
<evidence type="ECO:0000256" key="2">
    <source>
        <dbReference type="ARBA" id="ARBA00022448"/>
    </source>
</evidence>
<feature type="transmembrane region" description="Helical" evidence="7">
    <location>
        <begin position="77"/>
        <end position="96"/>
    </location>
</feature>
<gene>
    <name evidence="9" type="ORF">F4Y42_02840</name>
</gene>
<evidence type="ECO:0000256" key="7">
    <source>
        <dbReference type="RuleBase" id="RU363032"/>
    </source>
</evidence>
<comment type="subcellular location">
    <subcellularLocation>
        <location evidence="1 7">Cell membrane</location>
        <topology evidence="1 7">Multi-pass membrane protein</topology>
    </subcellularLocation>
</comment>